<dbReference type="Pfam" id="PF13202">
    <property type="entry name" value="EF-hand_5"/>
    <property type="match status" value="2"/>
</dbReference>
<dbReference type="PROSITE" id="PS00018">
    <property type="entry name" value="EF_HAND_1"/>
    <property type="match status" value="2"/>
</dbReference>
<dbReference type="GO" id="GO:0005509">
    <property type="term" value="F:calcium ion binding"/>
    <property type="evidence" value="ECO:0007669"/>
    <property type="project" value="InterPro"/>
</dbReference>
<evidence type="ECO:0000313" key="4">
    <source>
        <dbReference type="EMBL" id="CAF1481365.1"/>
    </source>
</evidence>
<proteinExistence type="predicted"/>
<dbReference type="AlphaFoldDB" id="A0A815RRB2"/>
<feature type="domain" description="EF-hand" evidence="2">
    <location>
        <begin position="58"/>
        <end position="87"/>
    </location>
</feature>
<evidence type="ECO:0000313" key="5">
    <source>
        <dbReference type="Proteomes" id="UP000663828"/>
    </source>
</evidence>
<dbReference type="InterPro" id="IPR018247">
    <property type="entry name" value="EF_Hand_1_Ca_BS"/>
</dbReference>
<dbReference type="Proteomes" id="UP000663852">
    <property type="component" value="Unassembled WGS sequence"/>
</dbReference>
<dbReference type="Gene3D" id="1.10.238.10">
    <property type="entry name" value="EF-hand"/>
    <property type="match status" value="1"/>
</dbReference>
<name>A0A815RRB2_ADIRI</name>
<accession>A0A815RRB2</accession>
<evidence type="ECO:0000256" key="1">
    <source>
        <dbReference type="ARBA" id="ARBA00022837"/>
    </source>
</evidence>
<keyword evidence="5" id="KW-1185">Reference proteome</keyword>
<dbReference type="SUPFAM" id="SSF47473">
    <property type="entry name" value="EF-hand"/>
    <property type="match status" value="1"/>
</dbReference>
<dbReference type="EMBL" id="CAJNOJ010000491">
    <property type="protein sequence ID" value="CAF1466700.1"/>
    <property type="molecule type" value="Genomic_DNA"/>
</dbReference>
<dbReference type="InterPro" id="IPR002048">
    <property type="entry name" value="EF_hand_dom"/>
</dbReference>
<sequence length="117" mass="13647">MAHGFLWSKCCPQRTRTALKWTIPWGCQGCGPCRVDCCGCKKGCCPDRRKRDLPMSPDDVFRVMDQNQNGALDLDEYARYLTAPMNQYYKEIHFNATDLDHDGLIEKTEFINEWDQY</sequence>
<dbReference type="OrthoDB" id="293868at2759"/>
<protein>
    <recommendedName>
        <fullName evidence="2">EF-hand domain-containing protein</fullName>
    </recommendedName>
</protein>
<dbReference type="Proteomes" id="UP000663828">
    <property type="component" value="Unassembled WGS sequence"/>
</dbReference>
<organism evidence="4 5">
    <name type="scientific">Adineta ricciae</name>
    <name type="common">Rotifer</name>
    <dbReference type="NCBI Taxonomy" id="249248"/>
    <lineage>
        <taxon>Eukaryota</taxon>
        <taxon>Metazoa</taxon>
        <taxon>Spiralia</taxon>
        <taxon>Gnathifera</taxon>
        <taxon>Rotifera</taxon>
        <taxon>Eurotatoria</taxon>
        <taxon>Bdelloidea</taxon>
        <taxon>Adinetida</taxon>
        <taxon>Adinetidae</taxon>
        <taxon>Adineta</taxon>
    </lineage>
</organism>
<reference evidence="4" key="1">
    <citation type="submission" date="2021-02" db="EMBL/GenBank/DDBJ databases">
        <authorList>
            <person name="Nowell W R."/>
        </authorList>
    </citation>
    <scope>NUCLEOTIDE SEQUENCE</scope>
</reference>
<keyword evidence="1" id="KW-0106">Calcium</keyword>
<evidence type="ECO:0000313" key="3">
    <source>
        <dbReference type="EMBL" id="CAF1466700.1"/>
    </source>
</evidence>
<gene>
    <name evidence="3" type="ORF">EDS130_LOCUS40511</name>
    <name evidence="4" type="ORF">XAT740_LOCUS38550</name>
</gene>
<dbReference type="CDD" id="cd00051">
    <property type="entry name" value="EFh"/>
    <property type="match status" value="1"/>
</dbReference>
<evidence type="ECO:0000259" key="2">
    <source>
        <dbReference type="PROSITE" id="PS50222"/>
    </source>
</evidence>
<comment type="caution">
    <text evidence="4">The sequence shown here is derived from an EMBL/GenBank/DDBJ whole genome shotgun (WGS) entry which is preliminary data.</text>
</comment>
<dbReference type="PROSITE" id="PS50222">
    <property type="entry name" value="EF_HAND_2"/>
    <property type="match status" value="1"/>
</dbReference>
<dbReference type="EMBL" id="CAJNOR010004177">
    <property type="protein sequence ID" value="CAF1481365.1"/>
    <property type="molecule type" value="Genomic_DNA"/>
</dbReference>
<dbReference type="InterPro" id="IPR011992">
    <property type="entry name" value="EF-hand-dom_pair"/>
</dbReference>